<reference evidence="1 2" key="1">
    <citation type="submission" date="2015-01" db="EMBL/GenBank/DDBJ databases">
        <title>Evolution of Trichinella species and genotypes.</title>
        <authorList>
            <person name="Korhonen P.K."/>
            <person name="Edoardo P."/>
            <person name="Giuseppe L.R."/>
            <person name="Gasser R.B."/>
        </authorList>
    </citation>
    <scope>NUCLEOTIDE SEQUENCE [LARGE SCALE GENOMIC DNA]</scope>
    <source>
        <strain evidence="1">ISS120</strain>
    </source>
</reference>
<gene>
    <name evidence="1" type="ORF">T03_17412</name>
</gene>
<name>A0A0V0Z480_TRIBR</name>
<dbReference type="Proteomes" id="UP000054653">
    <property type="component" value="Unassembled WGS sequence"/>
</dbReference>
<accession>A0A0V0Z480</accession>
<proteinExistence type="predicted"/>
<comment type="caution">
    <text evidence="1">The sequence shown here is derived from an EMBL/GenBank/DDBJ whole genome shotgun (WGS) entry which is preliminary data.</text>
</comment>
<dbReference type="EMBL" id="JYDI01004167">
    <property type="protein sequence ID" value="KRY07300.1"/>
    <property type="molecule type" value="Genomic_DNA"/>
</dbReference>
<dbReference type="AlphaFoldDB" id="A0A0V0Z480"/>
<protein>
    <submittedName>
        <fullName evidence="1">Uncharacterized protein</fullName>
    </submittedName>
</protein>
<sequence length="32" mass="3799">MFSENREGKIRKIFPLYLNSLQLAFIRAISDK</sequence>
<evidence type="ECO:0000313" key="2">
    <source>
        <dbReference type="Proteomes" id="UP000054653"/>
    </source>
</evidence>
<keyword evidence="2" id="KW-1185">Reference proteome</keyword>
<organism evidence="1 2">
    <name type="scientific">Trichinella britovi</name>
    <name type="common">Parasitic roundworm</name>
    <dbReference type="NCBI Taxonomy" id="45882"/>
    <lineage>
        <taxon>Eukaryota</taxon>
        <taxon>Metazoa</taxon>
        <taxon>Ecdysozoa</taxon>
        <taxon>Nematoda</taxon>
        <taxon>Enoplea</taxon>
        <taxon>Dorylaimia</taxon>
        <taxon>Trichinellida</taxon>
        <taxon>Trichinellidae</taxon>
        <taxon>Trichinella</taxon>
    </lineage>
</organism>
<evidence type="ECO:0000313" key="1">
    <source>
        <dbReference type="EMBL" id="KRY07300.1"/>
    </source>
</evidence>